<gene>
    <name evidence="1" type="ORF">F8S09_15755</name>
</gene>
<organism evidence="1 2">
    <name type="scientific">Deinococcus terrestris</name>
    <dbReference type="NCBI Taxonomy" id="2651870"/>
    <lineage>
        <taxon>Bacteria</taxon>
        <taxon>Thermotogati</taxon>
        <taxon>Deinococcota</taxon>
        <taxon>Deinococci</taxon>
        <taxon>Deinococcales</taxon>
        <taxon>Deinococcaceae</taxon>
        <taxon>Deinococcus</taxon>
    </lineage>
</organism>
<dbReference type="SUPFAM" id="SSF56349">
    <property type="entry name" value="DNA breaking-rejoining enzymes"/>
    <property type="match status" value="1"/>
</dbReference>
<dbReference type="EMBL" id="WBSL01000015">
    <property type="protein sequence ID" value="MPY68112.1"/>
    <property type="molecule type" value="Genomic_DNA"/>
</dbReference>
<dbReference type="GO" id="GO:0003677">
    <property type="term" value="F:DNA binding"/>
    <property type="evidence" value="ECO:0007669"/>
    <property type="project" value="InterPro"/>
</dbReference>
<dbReference type="AlphaFoldDB" id="A0A7X1TT73"/>
<evidence type="ECO:0000313" key="1">
    <source>
        <dbReference type="EMBL" id="MPY68112.1"/>
    </source>
</evidence>
<dbReference type="Proteomes" id="UP000484842">
    <property type="component" value="Unassembled WGS sequence"/>
</dbReference>
<dbReference type="RefSeq" id="WP_152872425.1">
    <property type="nucleotide sequence ID" value="NZ_WBSL01000015.1"/>
</dbReference>
<reference evidence="1 2" key="1">
    <citation type="submission" date="2019-10" db="EMBL/GenBank/DDBJ databases">
        <title>Deinococcus sp. isolated from soil.</title>
        <authorList>
            <person name="Li Y."/>
            <person name="Wang J."/>
        </authorList>
    </citation>
    <scope>NUCLEOTIDE SEQUENCE [LARGE SCALE GENOMIC DNA]</scope>
    <source>
        <strain evidence="1 2">SDU3-2</strain>
    </source>
</reference>
<protein>
    <submittedName>
        <fullName evidence="1">Recombinase XerD</fullName>
    </submittedName>
</protein>
<accession>A0A7X1TT73</accession>
<evidence type="ECO:0000313" key="2">
    <source>
        <dbReference type="Proteomes" id="UP000484842"/>
    </source>
</evidence>
<comment type="caution">
    <text evidence="1">The sequence shown here is derived from an EMBL/GenBank/DDBJ whole genome shotgun (WGS) entry which is preliminary data.</text>
</comment>
<proteinExistence type="predicted"/>
<name>A0A7X1TT73_9DEIO</name>
<dbReference type="InterPro" id="IPR011010">
    <property type="entry name" value="DNA_brk_join_enz"/>
</dbReference>
<sequence length="313" mass="34884">MKTAEQAKVLTALFRDPRTPPAERPLLIARHLGLVGDSLTKQDIAFLSNLRPFFEHAEETGTDLLHPPEDFHGWLAVPLTLSRKAGVSRISNNTYNARATALSRLYAALRQQGAVRYNPVHDLPRRKPEQSGTKLPGAGELQVLRDALGRKREPHTLALFLLIYRLGFTAQAVFELRWDALDLTAGTVRRGEVLSRLPADMRGVLLRLRTPDPLLVDPTVRPRRGGESPNRQDHVFPGLHEVDEVREFLWQATGFGRGTAGGAVVPSTLRLAGLRDAQLEGDLGEQARQFGYRDVVAFHKARENARARQSRLT</sequence>
<keyword evidence="2" id="KW-1185">Reference proteome</keyword>